<gene>
    <name evidence="2" type="ORF">CZ674_08135</name>
</gene>
<sequence length="266" mass="29434">MTDVVFPTVDGIRWSALVQDADTGEVLLSEQPDLVLSTASIGKLFLLHRLLVDVDEGLRSLDEVVTRRPDEMVGASGLWKLMQAESLSVYDLGLLVGAVSDNAATNTLCRVVGIERVREHSRALGYEHTALNDKVRWPIPPGYPERLSQGNATELVRFVRELADGVGLSSESRDVFLRWLGTGSDTSMVAQPFNFDPPDHFFFDRGAWLWNKTGTLLSVRSDVGMYMSPERRIAYAVTAQWNRGADPRDEVLAAMADIGTLIKQSL</sequence>
<dbReference type="OrthoDB" id="3673924at2"/>
<dbReference type="RefSeq" id="WP_086992044.1">
    <property type="nucleotide sequence ID" value="NZ_FUHU01000035.1"/>
</dbReference>
<dbReference type="EMBL" id="FUHU01000035">
    <property type="protein sequence ID" value="SJM62033.1"/>
    <property type="molecule type" value="Genomic_DNA"/>
</dbReference>
<name>A0A1R4G1T4_9MICO</name>
<dbReference type="AlphaFoldDB" id="A0A1R4G1T4"/>
<dbReference type="InterPro" id="IPR000871">
    <property type="entry name" value="Beta-lactam_class-A"/>
</dbReference>
<evidence type="ECO:0000313" key="3">
    <source>
        <dbReference type="Proteomes" id="UP000195787"/>
    </source>
</evidence>
<evidence type="ECO:0000259" key="1">
    <source>
        <dbReference type="Pfam" id="PF13354"/>
    </source>
</evidence>
<dbReference type="GO" id="GO:0030655">
    <property type="term" value="P:beta-lactam antibiotic catabolic process"/>
    <property type="evidence" value="ECO:0007669"/>
    <property type="project" value="InterPro"/>
</dbReference>
<proteinExistence type="predicted"/>
<dbReference type="Proteomes" id="UP000195787">
    <property type="component" value="Unassembled WGS sequence"/>
</dbReference>
<dbReference type="PANTHER" id="PTHR35333:SF3">
    <property type="entry name" value="BETA-LACTAMASE-TYPE TRANSPEPTIDASE FOLD CONTAINING PROTEIN"/>
    <property type="match status" value="1"/>
</dbReference>
<dbReference type="GO" id="GO:0046677">
    <property type="term" value="P:response to antibiotic"/>
    <property type="evidence" value="ECO:0007669"/>
    <property type="project" value="InterPro"/>
</dbReference>
<dbReference type="GO" id="GO:0008800">
    <property type="term" value="F:beta-lactamase activity"/>
    <property type="evidence" value="ECO:0007669"/>
    <property type="project" value="InterPro"/>
</dbReference>
<dbReference type="Pfam" id="PF13354">
    <property type="entry name" value="Beta-lactamase2"/>
    <property type="match status" value="1"/>
</dbReference>
<dbReference type="PANTHER" id="PTHR35333">
    <property type="entry name" value="BETA-LACTAMASE"/>
    <property type="match status" value="1"/>
</dbReference>
<dbReference type="GeneID" id="303173180"/>
<dbReference type="InterPro" id="IPR045155">
    <property type="entry name" value="Beta-lactam_cat"/>
</dbReference>
<evidence type="ECO:0000313" key="2">
    <source>
        <dbReference type="EMBL" id="SJM62033.1"/>
    </source>
</evidence>
<accession>A0A1R4G1T4</accession>
<organism evidence="2 3">
    <name type="scientific">Agrococcus casei LMG 22410</name>
    <dbReference type="NCBI Taxonomy" id="1255656"/>
    <lineage>
        <taxon>Bacteria</taxon>
        <taxon>Bacillati</taxon>
        <taxon>Actinomycetota</taxon>
        <taxon>Actinomycetes</taxon>
        <taxon>Micrococcales</taxon>
        <taxon>Microbacteriaceae</taxon>
        <taxon>Agrococcus</taxon>
    </lineage>
</organism>
<dbReference type="Gene3D" id="3.40.710.10">
    <property type="entry name" value="DD-peptidase/beta-lactamase superfamily"/>
    <property type="match status" value="1"/>
</dbReference>
<feature type="domain" description="Beta-lactamase class A catalytic" evidence="1">
    <location>
        <begin position="16"/>
        <end position="237"/>
    </location>
</feature>
<reference evidence="2 3" key="1">
    <citation type="submission" date="2017-02" db="EMBL/GenBank/DDBJ databases">
        <authorList>
            <person name="Peterson S.W."/>
        </authorList>
    </citation>
    <scope>NUCLEOTIDE SEQUENCE [LARGE SCALE GENOMIC DNA]</scope>
    <source>
        <strain evidence="2 3">LMG 22410</strain>
    </source>
</reference>
<dbReference type="InterPro" id="IPR012338">
    <property type="entry name" value="Beta-lactam/transpept-like"/>
</dbReference>
<protein>
    <submittedName>
        <fullName evidence="2">Beta-lactamase related protein</fullName>
    </submittedName>
</protein>
<keyword evidence="3" id="KW-1185">Reference proteome</keyword>
<dbReference type="SUPFAM" id="SSF56601">
    <property type="entry name" value="beta-lactamase/transpeptidase-like"/>
    <property type="match status" value="1"/>
</dbReference>